<proteinExistence type="predicted"/>
<accession>A0A455T4M3</accession>
<reference evidence="1" key="1">
    <citation type="submission" date="2018-12" db="EMBL/GenBank/DDBJ databases">
        <title>Novel natural products biosynthetic potential of the class Ktedonobacteria.</title>
        <authorList>
            <person name="Zheng Y."/>
            <person name="Saitou A."/>
            <person name="Wang C.M."/>
            <person name="Toyoda A."/>
            <person name="Minakuchi Y."/>
            <person name="Sekiguchi Y."/>
            <person name="Ueda K."/>
            <person name="Takano H."/>
            <person name="Sakai Y."/>
            <person name="Yokota A."/>
            <person name="Yabe S."/>
        </authorList>
    </citation>
    <scope>NUCLEOTIDE SEQUENCE</scope>
    <source>
        <strain evidence="1">A3-2</strain>
    </source>
</reference>
<organism evidence="1">
    <name type="scientific">Thermogemmatispora argillosa</name>
    <dbReference type="NCBI Taxonomy" id="2045280"/>
    <lineage>
        <taxon>Bacteria</taxon>
        <taxon>Bacillati</taxon>
        <taxon>Chloroflexota</taxon>
        <taxon>Ktedonobacteria</taxon>
        <taxon>Thermogemmatisporales</taxon>
        <taxon>Thermogemmatisporaceae</taxon>
        <taxon>Thermogemmatispora</taxon>
    </lineage>
</organism>
<sequence length="55" mass="5960">MSITLQKKQLITILLVLALVVAIAVSLAMLVSNHAFMHILTTAGSVPNFLWRSSP</sequence>
<evidence type="ECO:0000313" key="1">
    <source>
        <dbReference type="EMBL" id="BBH94786.1"/>
    </source>
</evidence>
<dbReference type="EMBL" id="AP019377">
    <property type="protein sequence ID" value="BBH94786.1"/>
    <property type="molecule type" value="Genomic_DNA"/>
</dbReference>
<dbReference type="AlphaFoldDB" id="A0A455T4M3"/>
<protein>
    <submittedName>
        <fullName evidence="1">Uncharacterized protein</fullName>
    </submittedName>
</protein>
<name>A0A455T4M3_9CHLR</name>
<gene>
    <name evidence="1" type="ORF">KTA_29850</name>
</gene>